<evidence type="ECO:0000256" key="4">
    <source>
        <dbReference type="ARBA" id="ARBA00022989"/>
    </source>
</evidence>
<reference evidence="7" key="1">
    <citation type="journal article" date="2015" name="Proc. Natl. Acad. Sci. U.S.A.">
        <title>Bacterial clade with the ribosomal RNA operon on a small plasmid rather than the chromosome.</title>
        <authorList>
            <person name="Anda M."/>
            <person name="Ohtsubo Y."/>
            <person name="Okubo T."/>
            <person name="Sugawara M."/>
            <person name="Nagata Y."/>
            <person name="Tsuda M."/>
            <person name="Minamisawa K."/>
            <person name="Mitsui H."/>
        </authorList>
    </citation>
    <scope>NUCLEOTIDE SEQUENCE</scope>
    <source>
        <strain evidence="7">DSM 14790</strain>
    </source>
</reference>
<keyword evidence="3 6" id="KW-0812">Transmembrane</keyword>
<protein>
    <submittedName>
        <fullName evidence="7">Possible permease</fullName>
    </submittedName>
</protein>
<dbReference type="GO" id="GO:0015920">
    <property type="term" value="P:lipopolysaccharide transport"/>
    <property type="evidence" value="ECO:0007669"/>
    <property type="project" value="TreeGrafter"/>
</dbReference>
<dbReference type="PANTHER" id="PTHR33529">
    <property type="entry name" value="SLR0882 PROTEIN-RELATED"/>
    <property type="match status" value="1"/>
</dbReference>
<dbReference type="AlphaFoldDB" id="A0A0N7KXH2"/>
<comment type="subcellular location">
    <subcellularLocation>
        <location evidence="1">Cell membrane</location>
        <topology evidence="1">Multi-pass membrane protein</topology>
    </subcellularLocation>
</comment>
<accession>A0A0N7KXH2</accession>
<dbReference type="PANTHER" id="PTHR33529:SF6">
    <property type="entry name" value="YJGP_YJGQ FAMILY PERMEASE"/>
    <property type="match status" value="1"/>
</dbReference>
<evidence type="ECO:0000256" key="6">
    <source>
        <dbReference type="SAM" id="Phobius"/>
    </source>
</evidence>
<dbReference type="InterPro" id="IPR005495">
    <property type="entry name" value="LptG/LptF_permease"/>
</dbReference>
<sequence length="392" mass="42204">MTILERYIFKRAFVYAASSLTSLVLIVWIVQALSRIDVVKTSASAASNIFWIALMLLPDLFAGVLPFALLIGAIQALNSLNSDSERAVISAAGASQAVIARPIVALGLLGGLIMLLIGNVVGPASMSAFQNGIRSINADMITLFLKPGRFEQVQDGIVISIGDVNGATVESLVIADTRDPASDLTYFAREAKIIDEDANSLLLLFDGQLHRRNTADNSVSVIQFQTYAFDLAALRPATDNSWVRASERSTAALIWPDPNDGLYQERPHSFTEELTDRMTNWLFAIAFVLWAIVVAGQPSTNRQGTGPAMTLGLCGGLMLKAAGFVTLSQIEQGVFWVVISYLLPLAAIALNSALIWRNFDLAGWAPLQQATTALQDGYAALFGRRRAAGAAR</sequence>
<evidence type="ECO:0000256" key="1">
    <source>
        <dbReference type="ARBA" id="ARBA00004651"/>
    </source>
</evidence>
<dbReference type="RefSeq" id="WP_024350511.1">
    <property type="nucleotide sequence ID" value="NZ_BBWN01000016.1"/>
</dbReference>
<evidence type="ECO:0000313" key="7">
    <source>
        <dbReference type="EMBL" id="BAT26913.1"/>
    </source>
</evidence>
<feature type="transmembrane region" description="Helical" evidence="6">
    <location>
        <begin position="333"/>
        <end position="356"/>
    </location>
</feature>
<feature type="transmembrane region" description="Helical" evidence="6">
    <location>
        <begin position="308"/>
        <end position="327"/>
    </location>
</feature>
<feature type="transmembrane region" description="Helical" evidence="6">
    <location>
        <begin position="12"/>
        <end position="30"/>
    </location>
</feature>
<feature type="transmembrane region" description="Helical" evidence="6">
    <location>
        <begin position="50"/>
        <end position="77"/>
    </location>
</feature>
<name>A0A0N7KXH2_9HYPH</name>
<keyword evidence="2" id="KW-1003">Cell membrane</keyword>
<keyword evidence="4 6" id="KW-1133">Transmembrane helix</keyword>
<keyword evidence="5 6" id="KW-0472">Membrane</keyword>
<dbReference type="EMBL" id="LC066374">
    <property type="protein sequence ID" value="BAT26913.1"/>
    <property type="molecule type" value="Genomic_DNA"/>
</dbReference>
<dbReference type="Pfam" id="PF03739">
    <property type="entry name" value="LptF_LptG"/>
    <property type="match status" value="1"/>
</dbReference>
<feature type="transmembrane region" description="Helical" evidence="6">
    <location>
        <begin position="278"/>
        <end position="296"/>
    </location>
</feature>
<evidence type="ECO:0000256" key="2">
    <source>
        <dbReference type="ARBA" id="ARBA00022475"/>
    </source>
</evidence>
<dbReference type="GO" id="GO:0043190">
    <property type="term" value="C:ATP-binding cassette (ABC) transporter complex"/>
    <property type="evidence" value="ECO:0007669"/>
    <property type="project" value="TreeGrafter"/>
</dbReference>
<proteinExistence type="predicted"/>
<organism evidence="7">
    <name type="scientific">Aurantimonas coralicida</name>
    <dbReference type="NCBI Taxonomy" id="182270"/>
    <lineage>
        <taxon>Bacteria</taxon>
        <taxon>Pseudomonadati</taxon>
        <taxon>Pseudomonadota</taxon>
        <taxon>Alphaproteobacteria</taxon>
        <taxon>Hyphomicrobiales</taxon>
        <taxon>Aurantimonadaceae</taxon>
        <taxon>Aurantimonas</taxon>
    </lineage>
</organism>
<evidence type="ECO:0000256" key="5">
    <source>
        <dbReference type="ARBA" id="ARBA00023136"/>
    </source>
</evidence>
<evidence type="ECO:0000256" key="3">
    <source>
        <dbReference type="ARBA" id="ARBA00022692"/>
    </source>
</evidence>